<keyword evidence="10" id="KW-1015">Disulfide bond</keyword>
<dbReference type="Proteomes" id="UP000050795">
    <property type="component" value="Unassembled WGS sequence"/>
</dbReference>
<evidence type="ECO:0000256" key="2">
    <source>
        <dbReference type="ARBA" id="ARBA00022448"/>
    </source>
</evidence>
<evidence type="ECO:0000256" key="6">
    <source>
        <dbReference type="ARBA" id="ARBA00022824"/>
    </source>
</evidence>
<dbReference type="PANTHER" id="PTHR46107">
    <property type="entry name" value="DUMPY: SHORTER THAN WILD-TYPE"/>
    <property type="match status" value="1"/>
</dbReference>
<keyword evidence="11" id="KW-0676">Redox-active center</keyword>
<comment type="subcellular location">
    <subcellularLocation>
        <location evidence="1">Endoplasmic reticulum membrane</location>
        <topology evidence="1">Single-pass type I membrane protein</topology>
    </subcellularLocation>
</comment>
<dbReference type="InterPro" id="IPR052454">
    <property type="entry name" value="TMX_domain-containing"/>
</dbReference>
<evidence type="ECO:0000256" key="8">
    <source>
        <dbReference type="ARBA" id="ARBA00022989"/>
    </source>
</evidence>
<keyword evidence="6" id="KW-0256">Endoplasmic reticulum</keyword>
<dbReference type="PROSITE" id="PS00194">
    <property type="entry name" value="THIOREDOXIN_1"/>
    <property type="match status" value="1"/>
</dbReference>
<keyword evidence="2" id="KW-0813">Transport</keyword>
<keyword evidence="16" id="KW-1185">Reference proteome</keyword>
<feature type="transmembrane region" description="Helical" evidence="13">
    <location>
        <begin position="137"/>
        <end position="155"/>
    </location>
</feature>
<accession>A0AA85K913</accession>
<dbReference type="PROSITE" id="PS51352">
    <property type="entry name" value="THIOREDOXIN_2"/>
    <property type="match status" value="1"/>
</dbReference>
<evidence type="ECO:0000256" key="4">
    <source>
        <dbReference type="ARBA" id="ARBA00022692"/>
    </source>
</evidence>
<feature type="transmembrane region" description="Helical" evidence="13">
    <location>
        <begin position="167"/>
        <end position="192"/>
    </location>
</feature>
<evidence type="ECO:0000256" key="1">
    <source>
        <dbReference type="ARBA" id="ARBA00004115"/>
    </source>
</evidence>
<dbReference type="InterPro" id="IPR017937">
    <property type="entry name" value="Thioredoxin_CS"/>
</dbReference>
<dbReference type="GO" id="GO:0015036">
    <property type="term" value="F:disulfide oxidoreductase activity"/>
    <property type="evidence" value="ECO:0007669"/>
    <property type="project" value="TreeGrafter"/>
</dbReference>
<protein>
    <recommendedName>
        <fullName evidence="15">Thioredoxin domain-containing protein</fullName>
    </recommendedName>
</protein>
<dbReference type="Gene3D" id="3.40.30.10">
    <property type="entry name" value="Glutaredoxin"/>
    <property type="match status" value="1"/>
</dbReference>
<evidence type="ECO:0000256" key="9">
    <source>
        <dbReference type="ARBA" id="ARBA00023136"/>
    </source>
</evidence>
<feature type="compositionally biased region" description="Basic and acidic residues" evidence="12">
    <location>
        <begin position="244"/>
        <end position="253"/>
    </location>
</feature>
<dbReference type="InterPro" id="IPR036249">
    <property type="entry name" value="Thioredoxin-like_sf"/>
</dbReference>
<evidence type="ECO:0000256" key="13">
    <source>
        <dbReference type="SAM" id="Phobius"/>
    </source>
</evidence>
<dbReference type="InterPro" id="IPR013766">
    <property type="entry name" value="Thioredoxin_domain"/>
</dbReference>
<keyword evidence="3" id="KW-0597">Phosphoprotein</keyword>
<evidence type="ECO:0000256" key="12">
    <source>
        <dbReference type="SAM" id="MobiDB-lite"/>
    </source>
</evidence>
<dbReference type="AlphaFoldDB" id="A0AA85K913"/>
<organism evidence="16 17">
    <name type="scientific">Trichobilharzia regenti</name>
    <name type="common">Nasal bird schistosome</name>
    <dbReference type="NCBI Taxonomy" id="157069"/>
    <lineage>
        <taxon>Eukaryota</taxon>
        <taxon>Metazoa</taxon>
        <taxon>Spiralia</taxon>
        <taxon>Lophotrochozoa</taxon>
        <taxon>Platyhelminthes</taxon>
        <taxon>Trematoda</taxon>
        <taxon>Digenea</taxon>
        <taxon>Strigeidida</taxon>
        <taxon>Schistosomatoidea</taxon>
        <taxon>Schistosomatidae</taxon>
        <taxon>Trichobilharzia</taxon>
    </lineage>
</organism>
<evidence type="ECO:0000256" key="10">
    <source>
        <dbReference type="ARBA" id="ARBA00023157"/>
    </source>
</evidence>
<evidence type="ECO:0000256" key="14">
    <source>
        <dbReference type="SAM" id="SignalP"/>
    </source>
</evidence>
<keyword evidence="5 14" id="KW-0732">Signal</keyword>
<feature type="compositionally biased region" description="Basic and acidic residues" evidence="12">
    <location>
        <begin position="210"/>
        <end position="221"/>
    </location>
</feature>
<keyword evidence="7" id="KW-0249">Electron transport</keyword>
<evidence type="ECO:0000256" key="3">
    <source>
        <dbReference type="ARBA" id="ARBA00022553"/>
    </source>
</evidence>
<evidence type="ECO:0000313" key="17">
    <source>
        <dbReference type="WBParaSite" id="TREG1_67590.1"/>
    </source>
</evidence>
<keyword evidence="8 13" id="KW-1133">Transmembrane helix</keyword>
<evidence type="ECO:0000256" key="11">
    <source>
        <dbReference type="ARBA" id="ARBA00023284"/>
    </source>
</evidence>
<reference evidence="16" key="1">
    <citation type="submission" date="2022-06" db="EMBL/GenBank/DDBJ databases">
        <authorList>
            <person name="Berger JAMES D."/>
            <person name="Berger JAMES D."/>
        </authorList>
    </citation>
    <scope>NUCLEOTIDE SEQUENCE [LARGE SCALE GENOMIC DNA]</scope>
</reference>
<dbReference type="GO" id="GO:0005789">
    <property type="term" value="C:endoplasmic reticulum membrane"/>
    <property type="evidence" value="ECO:0007669"/>
    <property type="project" value="UniProtKB-SubCell"/>
</dbReference>
<feature type="signal peptide" evidence="14">
    <location>
        <begin position="1"/>
        <end position="20"/>
    </location>
</feature>
<keyword evidence="4 13" id="KW-0812">Transmembrane</keyword>
<dbReference type="Pfam" id="PF00085">
    <property type="entry name" value="Thioredoxin"/>
    <property type="match status" value="1"/>
</dbReference>
<evidence type="ECO:0000259" key="15">
    <source>
        <dbReference type="PROSITE" id="PS51352"/>
    </source>
</evidence>
<dbReference type="PROSITE" id="PS51257">
    <property type="entry name" value="PROKAR_LIPOPROTEIN"/>
    <property type="match status" value="1"/>
</dbReference>
<proteinExistence type="predicted"/>
<keyword evidence="9 13" id="KW-0472">Membrane</keyword>
<reference evidence="17" key="2">
    <citation type="submission" date="2023-11" db="UniProtKB">
        <authorList>
            <consortium name="WormBaseParasite"/>
        </authorList>
    </citation>
    <scope>IDENTIFICATION</scope>
</reference>
<feature type="domain" description="Thioredoxin" evidence="15">
    <location>
        <begin position="13"/>
        <end position="122"/>
    </location>
</feature>
<evidence type="ECO:0000256" key="5">
    <source>
        <dbReference type="ARBA" id="ARBA00022729"/>
    </source>
</evidence>
<evidence type="ECO:0000313" key="16">
    <source>
        <dbReference type="Proteomes" id="UP000050795"/>
    </source>
</evidence>
<name>A0AA85K913_TRIRE</name>
<dbReference type="SUPFAM" id="SSF52833">
    <property type="entry name" value="Thioredoxin-like"/>
    <property type="match status" value="1"/>
</dbReference>
<sequence length="260" mass="29848">MKSLRHALGFLLILLGFCSCNVIHLNSTNWKQMLEGEWFVKFHAPWCPACRQFSPIWEQLAQDTSTNSLIAEVDVTESPVLSFIFFIKRLPTLYHVKDGEFRVYDGLRTFDELKVYLKSQKYTSETPLPWYYSPASIHMQFFIRFMDLGILITNIHQSILDAGYRPWMSFLIIGLATVFSGLFIGLILVLVFDCFFPPRPQILRFIKKAESKKETEPDVIEKPASNGSHAVDGSGEHEDNDEATELRQRKVDGESPECNS</sequence>
<feature type="region of interest" description="Disordered" evidence="12">
    <location>
        <begin position="210"/>
        <end position="260"/>
    </location>
</feature>
<dbReference type="WBParaSite" id="TREG1_67590.1">
    <property type="protein sequence ID" value="TREG1_67590.1"/>
    <property type="gene ID" value="TREG1_67590"/>
</dbReference>
<dbReference type="PANTHER" id="PTHR46107:SF3">
    <property type="entry name" value="THIOREDOXIN DOMAIN-CONTAINING PROTEIN"/>
    <property type="match status" value="1"/>
</dbReference>
<feature type="chain" id="PRO_5041688817" description="Thioredoxin domain-containing protein" evidence="14">
    <location>
        <begin position="21"/>
        <end position="260"/>
    </location>
</feature>
<evidence type="ECO:0000256" key="7">
    <source>
        <dbReference type="ARBA" id="ARBA00022982"/>
    </source>
</evidence>